<keyword evidence="1" id="KW-0472">Membrane</keyword>
<dbReference type="GO" id="GO:0004553">
    <property type="term" value="F:hydrolase activity, hydrolyzing O-glycosyl compounds"/>
    <property type="evidence" value="ECO:0007669"/>
    <property type="project" value="UniProtKB-ARBA"/>
</dbReference>
<dbReference type="Gene3D" id="3.40.720.10">
    <property type="entry name" value="Alkaline Phosphatase, subunit A"/>
    <property type="match status" value="1"/>
</dbReference>
<protein>
    <submittedName>
        <fullName evidence="2">Uncharacterized protein</fullName>
    </submittedName>
</protein>
<comment type="caution">
    <text evidence="2">The sequence shown here is derived from an EMBL/GenBank/DDBJ whole genome shotgun (WGS) entry which is preliminary data.</text>
</comment>
<accession>A0A0C1FQH6</accession>
<dbReference type="Pfam" id="PF13385">
    <property type="entry name" value="Laminin_G_3"/>
    <property type="match status" value="1"/>
</dbReference>
<organism evidence="2 3">
    <name type="scientific">Pedobacter kyungheensis</name>
    <dbReference type="NCBI Taxonomy" id="1069985"/>
    <lineage>
        <taxon>Bacteria</taxon>
        <taxon>Pseudomonadati</taxon>
        <taxon>Bacteroidota</taxon>
        <taxon>Sphingobacteriia</taxon>
        <taxon>Sphingobacteriales</taxon>
        <taxon>Sphingobacteriaceae</taxon>
        <taxon>Pedobacter</taxon>
    </lineage>
</organism>
<dbReference type="AlphaFoldDB" id="A0A0C1FQH6"/>
<dbReference type="Proteomes" id="UP000031246">
    <property type="component" value="Unassembled WGS sequence"/>
</dbReference>
<gene>
    <name evidence="2" type="ORF">OC25_07665</name>
</gene>
<proteinExistence type="predicted"/>
<dbReference type="OrthoDB" id="279982at2"/>
<dbReference type="SUPFAM" id="SSF49899">
    <property type="entry name" value="Concanavalin A-like lectins/glucanases"/>
    <property type="match status" value="1"/>
</dbReference>
<keyword evidence="1" id="KW-1133">Transmembrane helix</keyword>
<name>A0A0C1FQH6_9SPHI</name>
<dbReference type="InterPro" id="IPR013320">
    <property type="entry name" value="ConA-like_dom_sf"/>
</dbReference>
<reference evidence="2 3" key="1">
    <citation type="submission" date="2014-10" db="EMBL/GenBank/DDBJ databases">
        <title>Pedobacter Kyungheensis.</title>
        <authorList>
            <person name="Anderson B.M."/>
            <person name="Newman J.D."/>
        </authorList>
    </citation>
    <scope>NUCLEOTIDE SEQUENCE [LARGE SCALE GENOMIC DNA]</scope>
    <source>
        <strain evidence="2 3">KACC 16221</strain>
    </source>
</reference>
<keyword evidence="3" id="KW-1185">Reference proteome</keyword>
<evidence type="ECO:0000313" key="2">
    <source>
        <dbReference type="EMBL" id="KIA95187.1"/>
    </source>
</evidence>
<dbReference type="Gene3D" id="2.60.120.200">
    <property type="match status" value="1"/>
</dbReference>
<keyword evidence="1" id="KW-0812">Transmembrane</keyword>
<dbReference type="SUPFAM" id="SSF53649">
    <property type="entry name" value="Alkaline phosphatase-like"/>
    <property type="match status" value="1"/>
</dbReference>
<evidence type="ECO:0000313" key="3">
    <source>
        <dbReference type="Proteomes" id="UP000031246"/>
    </source>
</evidence>
<dbReference type="InterPro" id="IPR017850">
    <property type="entry name" value="Alkaline_phosphatase_core_sf"/>
</dbReference>
<dbReference type="GO" id="GO:0005975">
    <property type="term" value="P:carbohydrate metabolic process"/>
    <property type="evidence" value="ECO:0007669"/>
    <property type="project" value="UniProtKB-ARBA"/>
</dbReference>
<sequence>MEQHKIALSKQVTYCLTFCFFFLLLIGSACNKRFENILPVSGRNDTAGVSSGKPKVLYIILDGVRGSAVAAIKPVNITQINKNAIYSFVGLTDSTQLPVSNAGAWTSLLTGVDPGLHKVSGDNFSGNDLSHYPSIFTRIKQERPNFSTVSYTSSEAFNQNLAADAGEKQTLATDADVRTSTVAKLKDAKVDLLVAQFHGAEIAGASGGYTEGNAGYQTAITTLDSYIGEMIASLKSRASFRDENWLVVIASNKGGVTGNPRTDNSLFGDDTRNTYVALYNPKFASKLLGKPNTTDVPYAGSAPRFQSTASSTVTAVLSNTSVGNFGTTGDYCLFFKTRNDESTNSYWPGFLGKTTNFAGAGSGGWIFTMSAANFQFDFGNSSRPDVSLIRDGKWHTIAMKLSTEAGVRNLTLYSDGVKRYTIVVTGKNLDNATTALRIGALQDGARLTNMLIRDLAIFNATMTDAEVIAAMKREVTVNSPYFANLVGWWPMKEGNGFVLKDRSGKNNDFILSSNATWATFNDLSPNINPEIVGAAYRTVPNNVDLPFQIYNWLGILPRAEWGLTGKSWPPAFTEVITN</sequence>
<feature type="transmembrane region" description="Helical" evidence="1">
    <location>
        <begin position="12"/>
        <end position="29"/>
    </location>
</feature>
<evidence type="ECO:0000256" key="1">
    <source>
        <dbReference type="SAM" id="Phobius"/>
    </source>
</evidence>
<dbReference type="RefSeq" id="WP_039473743.1">
    <property type="nucleotide sequence ID" value="NZ_JSYN01000006.1"/>
</dbReference>
<dbReference type="EMBL" id="JSYN01000006">
    <property type="protein sequence ID" value="KIA95187.1"/>
    <property type="molecule type" value="Genomic_DNA"/>
</dbReference>
<dbReference type="PROSITE" id="PS51257">
    <property type="entry name" value="PROKAR_LIPOPROTEIN"/>
    <property type="match status" value="1"/>
</dbReference>